<gene>
    <name evidence="7" type="primary">lgt</name>
    <name evidence="9" type="ORF">SGUI_1680</name>
</gene>
<dbReference type="GO" id="GO:0042158">
    <property type="term" value="P:lipoprotein biosynthetic process"/>
    <property type="evidence" value="ECO:0007669"/>
    <property type="project" value="UniProtKB-UniRule"/>
</dbReference>
<dbReference type="PANTHER" id="PTHR30589:SF0">
    <property type="entry name" value="PHOSPHATIDYLGLYCEROL--PROLIPOPROTEIN DIACYLGLYCERYL TRANSFERASE"/>
    <property type="match status" value="1"/>
</dbReference>
<evidence type="ECO:0000313" key="10">
    <source>
        <dbReference type="Proteomes" id="UP000092482"/>
    </source>
</evidence>
<name>A0A1B1NCC7_9MICO</name>
<sequence length="307" mass="33920">MPIVTHLAHLSAGSTGGDSPLRWEDLGLSQGIDLGFFTLRYYALAYVLGILLGYWHFTRMAKAPGSPITPRQVDDLIIGVTFGIIIGGRLGYATFYNPSLWTSWEILMPWNGGMSFHGGLIGVLVAMAWFCWRQKLPALRVTDYIAVNVPIGMMLGRIANFINGELWGRPSDVPWAMVFPGAGEEPRHPSQLYEAALEGALLILVLFWLFWRTRARWRPGLLAGVFAIGIGLARFVVEFFREPDAQLSEFAEATGLNMGQWLTIPLVVAGIVLVIRALRRPEVEVPEPPPEPAEAGHTSEERGDPTP</sequence>
<accession>A0A1B1NCC7</accession>
<proteinExistence type="inferred from homology"/>
<dbReference type="KEGG" id="serj:SGUI_1680"/>
<dbReference type="GO" id="GO:0008961">
    <property type="term" value="F:phosphatidylglycerol-prolipoprotein diacylglyceryl transferase activity"/>
    <property type="evidence" value="ECO:0007669"/>
    <property type="project" value="UniProtKB-UniRule"/>
</dbReference>
<keyword evidence="10" id="KW-1185">Reference proteome</keyword>
<evidence type="ECO:0000256" key="3">
    <source>
        <dbReference type="ARBA" id="ARBA00022679"/>
    </source>
</evidence>
<feature type="transmembrane region" description="Helical" evidence="7">
    <location>
        <begin position="260"/>
        <end position="278"/>
    </location>
</feature>
<dbReference type="InterPro" id="IPR001640">
    <property type="entry name" value="Lgt"/>
</dbReference>
<dbReference type="PROSITE" id="PS01311">
    <property type="entry name" value="LGT"/>
    <property type="match status" value="1"/>
</dbReference>
<feature type="compositionally biased region" description="Basic and acidic residues" evidence="8">
    <location>
        <begin position="297"/>
        <end position="307"/>
    </location>
</feature>
<reference evidence="9 10" key="1">
    <citation type="submission" date="2016-03" db="EMBL/GenBank/DDBJ databases">
        <title>Shallow-sea hydrothermal system.</title>
        <authorList>
            <person name="Tang K."/>
        </authorList>
    </citation>
    <scope>NUCLEOTIDE SEQUENCE [LARGE SCALE GENOMIC DNA]</scope>
    <source>
        <strain evidence="9 10">JLT9</strain>
    </source>
</reference>
<dbReference type="OrthoDB" id="871140at2"/>
<evidence type="ECO:0000256" key="7">
    <source>
        <dbReference type="HAMAP-Rule" id="MF_01147"/>
    </source>
</evidence>
<keyword evidence="4 7" id="KW-0812">Transmembrane</keyword>
<dbReference type="UniPathway" id="UPA00664"/>
<evidence type="ECO:0000256" key="2">
    <source>
        <dbReference type="ARBA" id="ARBA00022475"/>
    </source>
</evidence>
<evidence type="ECO:0000256" key="4">
    <source>
        <dbReference type="ARBA" id="ARBA00022692"/>
    </source>
</evidence>
<dbReference type="NCBIfam" id="TIGR00544">
    <property type="entry name" value="lgt"/>
    <property type="match status" value="1"/>
</dbReference>
<feature type="region of interest" description="Disordered" evidence="8">
    <location>
        <begin position="283"/>
        <end position="307"/>
    </location>
</feature>
<evidence type="ECO:0000313" key="9">
    <source>
        <dbReference type="EMBL" id="ANS79076.1"/>
    </source>
</evidence>
<comment type="pathway">
    <text evidence="7">Protein modification; lipoprotein biosynthesis (diacylglyceryl transfer).</text>
</comment>
<dbReference type="GO" id="GO:0005886">
    <property type="term" value="C:plasma membrane"/>
    <property type="evidence" value="ECO:0007669"/>
    <property type="project" value="UniProtKB-SubCell"/>
</dbReference>
<dbReference type="HAMAP" id="MF_01147">
    <property type="entry name" value="Lgt"/>
    <property type="match status" value="1"/>
</dbReference>
<protein>
    <recommendedName>
        <fullName evidence="7">Phosphatidylglycerol--prolipoprotein diacylglyceryl transferase</fullName>
        <ecNumber evidence="7">2.5.1.145</ecNumber>
    </recommendedName>
</protein>
<dbReference type="Pfam" id="PF01790">
    <property type="entry name" value="LGT"/>
    <property type="match status" value="1"/>
</dbReference>
<evidence type="ECO:0000256" key="5">
    <source>
        <dbReference type="ARBA" id="ARBA00022989"/>
    </source>
</evidence>
<feature type="transmembrane region" description="Helical" evidence="7">
    <location>
        <begin position="34"/>
        <end position="55"/>
    </location>
</feature>
<keyword evidence="9" id="KW-0449">Lipoprotein</keyword>
<dbReference type="PANTHER" id="PTHR30589">
    <property type="entry name" value="PROLIPOPROTEIN DIACYLGLYCERYL TRANSFERASE"/>
    <property type="match status" value="1"/>
</dbReference>
<comment type="catalytic activity">
    <reaction evidence="7">
        <text>L-cysteinyl-[prolipoprotein] + a 1,2-diacyl-sn-glycero-3-phospho-(1'-sn-glycerol) = an S-1,2-diacyl-sn-glyceryl-L-cysteinyl-[prolipoprotein] + sn-glycerol 1-phosphate + H(+)</text>
        <dbReference type="Rhea" id="RHEA:56712"/>
        <dbReference type="Rhea" id="RHEA-COMP:14679"/>
        <dbReference type="Rhea" id="RHEA-COMP:14680"/>
        <dbReference type="ChEBI" id="CHEBI:15378"/>
        <dbReference type="ChEBI" id="CHEBI:29950"/>
        <dbReference type="ChEBI" id="CHEBI:57685"/>
        <dbReference type="ChEBI" id="CHEBI:64716"/>
        <dbReference type="ChEBI" id="CHEBI:140658"/>
        <dbReference type="EC" id="2.5.1.145"/>
    </reaction>
</comment>
<comment type="function">
    <text evidence="7">Catalyzes the transfer of the diacylglyceryl group from phosphatidylglycerol to the sulfhydryl group of the N-terminal cysteine of a prolipoprotein, the first step in the formation of mature lipoproteins.</text>
</comment>
<dbReference type="AlphaFoldDB" id="A0A1B1NCC7"/>
<comment type="similarity">
    <text evidence="1 7">Belongs to the Lgt family.</text>
</comment>
<evidence type="ECO:0000256" key="1">
    <source>
        <dbReference type="ARBA" id="ARBA00007150"/>
    </source>
</evidence>
<keyword evidence="6 7" id="KW-0472">Membrane</keyword>
<dbReference type="Proteomes" id="UP000092482">
    <property type="component" value="Chromosome"/>
</dbReference>
<dbReference type="RefSeq" id="WP_066638784.1">
    <property type="nucleotide sequence ID" value="NZ_CP014989.1"/>
</dbReference>
<keyword evidence="2 7" id="KW-1003">Cell membrane</keyword>
<feature type="transmembrane region" description="Helical" evidence="7">
    <location>
        <begin position="192"/>
        <end position="211"/>
    </location>
</feature>
<dbReference type="PATRIC" id="fig|1758689.4.peg.1740"/>
<evidence type="ECO:0000256" key="8">
    <source>
        <dbReference type="SAM" id="MobiDB-lite"/>
    </source>
</evidence>
<organism evidence="9 10">
    <name type="scientific">Serinicoccus hydrothermalis</name>
    <dbReference type="NCBI Taxonomy" id="1758689"/>
    <lineage>
        <taxon>Bacteria</taxon>
        <taxon>Bacillati</taxon>
        <taxon>Actinomycetota</taxon>
        <taxon>Actinomycetes</taxon>
        <taxon>Micrococcales</taxon>
        <taxon>Ornithinimicrobiaceae</taxon>
        <taxon>Serinicoccus</taxon>
    </lineage>
</organism>
<evidence type="ECO:0000256" key="6">
    <source>
        <dbReference type="ARBA" id="ARBA00023136"/>
    </source>
</evidence>
<feature type="binding site" evidence="7">
    <location>
        <position position="157"/>
    </location>
    <ligand>
        <name>a 1,2-diacyl-sn-glycero-3-phospho-(1'-sn-glycerol)</name>
        <dbReference type="ChEBI" id="CHEBI:64716"/>
    </ligand>
</feature>
<dbReference type="EC" id="2.5.1.145" evidence="7"/>
<keyword evidence="9" id="KW-0328">Glycosyltransferase</keyword>
<feature type="transmembrane region" description="Helical" evidence="7">
    <location>
        <begin position="76"/>
        <end position="95"/>
    </location>
</feature>
<dbReference type="EMBL" id="CP014989">
    <property type="protein sequence ID" value="ANS79076.1"/>
    <property type="molecule type" value="Genomic_DNA"/>
</dbReference>
<keyword evidence="3 7" id="KW-0808">Transferase</keyword>
<dbReference type="STRING" id="1758689.SGUI_1680"/>
<feature type="transmembrane region" description="Helical" evidence="7">
    <location>
        <begin position="115"/>
        <end position="132"/>
    </location>
</feature>
<feature type="transmembrane region" description="Helical" evidence="7">
    <location>
        <begin position="220"/>
        <end position="240"/>
    </location>
</feature>
<comment type="subcellular location">
    <subcellularLocation>
        <location evidence="7">Cell membrane</location>
        <topology evidence="7">Multi-pass membrane protein</topology>
    </subcellularLocation>
</comment>
<keyword evidence="5 7" id="KW-1133">Transmembrane helix</keyword>
<feature type="transmembrane region" description="Helical" evidence="7">
    <location>
        <begin position="144"/>
        <end position="162"/>
    </location>
</feature>